<name>A0A7S4WD64_9STRA</name>
<reference evidence="12" key="1">
    <citation type="submission" date="2021-01" db="EMBL/GenBank/DDBJ databases">
        <authorList>
            <person name="Corre E."/>
            <person name="Pelletier E."/>
            <person name="Niang G."/>
            <person name="Scheremetjew M."/>
            <person name="Finn R."/>
            <person name="Kale V."/>
            <person name="Holt S."/>
            <person name="Cochrane G."/>
            <person name="Meng A."/>
            <person name="Brown T."/>
            <person name="Cohen L."/>
        </authorList>
    </citation>
    <scope>NUCLEOTIDE SEQUENCE</scope>
    <source>
        <strain evidence="12">GSO104</strain>
    </source>
</reference>
<evidence type="ECO:0000256" key="1">
    <source>
        <dbReference type="ARBA" id="ARBA00004127"/>
    </source>
</evidence>
<evidence type="ECO:0000256" key="10">
    <source>
        <dbReference type="SAM" id="MobiDB-lite"/>
    </source>
</evidence>
<organism evidence="12">
    <name type="scientific">Ditylum brightwellii</name>
    <dbReference type="NCBI Taxonomy" id="49249"/>
    <lineage>
        <taxon>Eukaryota</taxon>
        <taxon>Sar</taxon>
        <taxon>Stramenopiles</taxon>
        <taxon>Ochrophyta</taxon>
        <taxon>Bacillariophyta</taxon>
        <taxon>Mediophyceae</taxon>
        <taxon>Lithodesmiophycidae</taxon>
        <taxon>Lithodesmiales</taxon>
        <taxon>Lithodesmiaceae</taxon>
        <taxon>Ditylum</taxon>
    </lineage>
</organism>
<comment type="subcellular location">
    <subcellularLocation>
        <location evidence="1">Endomembrane system</location>
        <topology evidence="1">Multi-pass membrane protein</topology>
    </subcellularLocation>
</comment>
<dbReference type="NCBIfam" id="TIGR00846">
    <property type="entry name" value="caca2"/>
    <property type="match status" value="1"/>
</dbReference>
<feature type="domain" description="Sodium/calcium exchanger membrane region" evidence="11">
    <location>
        <begin position="158"/>
        <end position="309"/>
    </location>
</feature>
<comment type="similarity">
    <text evidence="9">Belongs to the Ca(2+):cation antiporter (CaCA) (TC 2.A.19) family.</text>
</comment>
<keyword evidence="8 9" id="KW-0472">Membrane</keyword>
<accession>A0A7S4WD64</accession>
<evidence type="ECO:0000256" key="8">
    <source>
        <dbReference type="ARBA" id="ARBA00023136"/>
    </source>
</evidence>
<feature type="transmembrane region" description="Helical" evidence="9">
    <location>
        <begin position="395"/>
        <end position="418"/>
    </location>
</feature>
<feature type="transmembrane region" description="Helical" evidence="9">
    <location>
        <begin position="158"/>
        <end position="177"/>
    </location>
</feature>
<dbReference type="GO" id="GO:0012505">
    <property type="term" value="C:endomembrane system"/>
    <property type="evidence" value="ECO:0007669"/>
    <property type="project" value="UniProtKB-SubCell"/>
</dbReference>
<evidence type="ECO:0000259" key="11">
    <source>
        <dbReference type="Pfam" id="PF01699"/>
    </source>
</evidence>
<dbReference type="EMBL" id="HBNS01058184">
    <property type="protein sequence ID" value="CAE4663132.1"/>
    <property type="molecule type" value="Transcribed_RNA"/>
</dbReference>
<dbReference type="GO" id="GO:0005774">
    <property type="term" value="C:vacuolar membrane"/>
    <property type="evidence" value="ECO:0007669"/>
    <property type="project" value="UniProtKB-ARBA"/>
</dbReference>
<keyword evidence="6 9" id="KW-1133">Transmembrane helix</keyword>
<feature type="transmembrane region" description="Helical" evidence="9">
    <location>
        <begin position="255"/>
        <end position="276"/>
    </location>
</feature>
<feature type="transmembrane region" description="Helical" evidence="9">
    <location>
        <begin position="189"/>
        <end position="211"/>
    </location>
</feature>
<keyword evidence="9" id="KW-0050">Antiport</keyword>
<feature type="transmembrane region" description="Helical" evidence="9">
    <location>
        <begin position="456"/>
        <end position="475"/>
    </location>
</feature>
<feature type="transmembrane region" description="Helical" evidence="9">
    <location>
        <begin position="430"/>
        <end position="449"/>
    </location>
</feature>
<dbReference type="NCBIfam" id="TIGR00378">
    <property type="entry name" value="cax"/>
    <property type="match status" value="1"/>
</dbReference>
<dbReference type="Gene3D" id="1.20.1420.30">
    <property type="entry name" value="NCX, central ion-binding region"/>
    <property type="match status" value="1"/>
</dbReference>
<dbReference type="PANTHER" id="PTHR31503:SF22">
    <property type="entry name" value="VACUOLAR CALCIUM ION TRANSPORTER"/>
    <property type="match status" value="1"/>
</dbReference>
<feature type="region of interest" description="Disordered" evidence="10">
    <location>
        <begin position="1"/>
        <end position="32"/>
    </location>
</feature>
<keyword evidence="7 9" id="KW-0406">Ion transport</keyword>
<protein>
    <recommendedName>
        <fullName evidence="11">Sodium/calcium exchanger membrane region domain-containing protein</fullName>
    </recommendedName>
</protein>
<evidence type="ECO:0000256" key="5">
    <source>
        <dbReference type="ARBA" id="ARBA00022837"/>
    </source>
</evidence>
<keyword evidence="3 9" id="KW-0109">Calcium transport</keyword>
<evidence type="ECO:0000256" key="9">
    <source>
        <dbReference type="RuleBase" id="RU365028"/>
    </source>
</evidence>
<feature type="transmembrane region" description="Helical" evidence="9">
    <location>
        <begin position="136"/>
        <end position="152"/>
    </location>
</feature>
<evidence type="ECO:0000313" key="12">
    <source>
        <dbReference type="EMBL" id="CAE4663132.1"/>
    </source>
</evidence>
<feature type="transmembrane region" description="Helical" evidence="9">
    <location>
        <begin position="328"/>
        <end position="346"/>
    </location>
</feature>
<evidence type="ECO:0000256" key="4">
    <source>
        <dbReference type="ARBA" id="ARBA00022692"/>
    </source>
</evidence>
<evidence type="ECO:0000256" key="2">
    <source>
        <dbReference type="ARBA" id="ARBA00022448"/>
    </source>
</evidence>
<evidence type="ECO:0000256" key="6">
    <source>
        <dbReference type="ARBA" id="ARBA00022989"/>
    </source>
</evidence>
<dbReference type="AlphaFoldDB" id="A0A7S4WD64"/>
<gene>
    <name evidence="12" type="ORF">DBRI00130_LOCUS41851</name>
</gene>
<dbReference type="GO" id="GO:0015369">
    <property type="term" value="F:calcium:proton antiporter activity"/>
    <property type="evidence" value="ECO:0007669"/>
    <property type="project" value="UniProtKB-UniRule"/>
</dbReference>
<evidence type="ECO:0000256" key="7">
    <source>
        <dbReference type="ARBA" id="ARBA00023065"/>
    </source>
</evidence>
<dbReference type="InterPro" id="IPR004798">
    <property type="entry name" value="CAX-like"/>
</dbReference>
<feature type="transmembrane region" description="Helical" evidence="9">
    <location>
        <begin position="366"/>
        <end position="388"/>
    </location>
</feature>
<keyword evidence="4 9" id="KW-0812">Transmembrane</keyword>
<dbReference type="Pfam" id="PF01699">
    <property type="entry name" value="Na_Ca_ex"/>
    <property type="match status" value="2"/>
</dbReference>
<feature type="domain" description="Sodium/calcium exchanger membrane region" evidence="11">
    <location>
        <begin position="331"/>
        <end position="473"/>
    </location>
</feature>
<feature type="transmembrane region" description="Helical" evidence="9">
    <location>
        <begin position="223"/>
        <end position="243"/>
    </location>
</feature>
<dbReference type="InterPro" id="IPR004713">
    <property type="entry name" value="CaH_exchang"/>
</dbReference>
<dbReference type="GO" id="GO:0006874">
    <property type="term" value="P:intracellular calcium ion homeostasis"/>
    <property type="evidence" value="ECO:0007669"/>
    <property type="project" value="TreeGrafter"/>
</dbReference>
<evidence type="ECO:0000256" key="3">
    <source>
        <dbReference type="ARBA" id="ARBA00022568"/>
    </source>
</evidence>
<keyword evidence="2 9" id="KW-0813">Transport</keyword>
<dbReference type="InterPro" id="IPR004837">
    <property type="entry name" value="NaCa_Exmemb"/>
</dbReference>
<dbReference type="InterPro" id="IPR044880">
    <property type="entry name" value="NCX_ion-bd_dom_sf"/>
</dbReference>
<feature type="transmembrane region" description="Helical" evidence="9">
    <location>
        <begin position="288"/>
        <end position="307"/>
    </location>
</feature>
<proteinExistence type="inferred from homology"/>
<sequence>MPTADQRRSVFAQSINHGPVPNDDDSAQNGSRRHHTVGFIASSPEVIETSNRVPSSAPDGLGFIHRESIHAVGTKNHGFLMSEAKRLNKKDWISRRYPATELTPLVHDPSFSTLGENEHKFSTADVLTGMIFGKKLNMMLVFIPFAFLSYYREWGPDWVFWLNFLAMIPLASMLGDFTEELAAHTNQVIGGLINATFGNAVEVVVAIQALLANEIRVVQASMIGSIFSNLLLVLGGCFFFGGLKHKEQSFNSTAATANISLLALGCMALVLPTPFAEYYDVEEERVLHISRFAALFLMLMYAQLLIFQIKTHAFLFADEDEEMASLPFWVAMAGLVIVTGVIAIMSDFLVDSIDGFCESTGVSKTFIGLIILPIVGNAVEHITAISVAMKDKMDLAMGVAIGSCVQIALFVIPLIVLTGWATDKNMTLNFPHFEIILLIMSVIIVSICLSNPKGNWLEGSLLMTTYCMIAMGFWYEKVVDF</sequence>
<keyword evidence="5 9" id="KW-0106">Calcium</keyword>
<dbReference type="PANTHER" id="PTHR31503">
    <property type="entry name" value="VACUOLAR CALCIUM ION TRANSPORTER"/>
    <property type="match status" value="1"/>
</dbReference>